<evidence type="ECO:0000256" key="7">
    <source>
        <dbReference type="ARBA" id="ARBA00023163"/>
    </source>
</evidence>
<evidence type="ECO:0000256" key="2">
    <source>
        <dbReference type="ARBA" id="ARBA00022723"/>
    </source>
</evidence>
<evidence type="ECO:0000256" key="3">
    <source>
        <dbReference type="ARBA" id="ARBA00022771"/>
    </source>
</evidence>
<evidence type="ECO:0000259" key="11">
    <source>
        <dbReference type="PROSITE" id="PS00031"/>
    </source>
</evidence>
<evidence type="ECO:0000256" key="5">
    <source>
        <dbReference type="ARBA" id="ARBA00023015"/>
    </source>
</evidence>
<dbReference type="AlphaFoldDB" id="A0A6B9UMJ0"/>
<dbReference type="PANTHER" id="PTHR48092">
    <property type="entry name" value="KNIRPS-RELATED PROTEIN-RELATED"/>
    <property type="match status" value="1"/>
</dbReference>
<keyword evidence="9" id="KW-0539">Nucleus</keyword>
<dbReference type="SMART" id="SM00399">
    <property type="entry name" value="ZnF_C4"/>
    <property type="match status" value="1"/>
</dbReference>
<dbReference type="FunFam" id="3.30.50.10:FF:000006">
    <property type="entry name" value="Nuclear receptor subfamily 5 group A member"/>
    <property type="match status" value="1"/>
</dbReference>
<keyword evidence="5" id="KW-0805">Transcription regulation</keyword>
<evidence type="ECO:0000256" key="4">
    <source>
        <dbReference type="ARBA" id="ARBA00022833"/>
    </source>
</evidence>
<keyword evidence="3" id="KW-0863">Zinc-finger</keyword>
<evidence type="ECO:0000256" key="9">
    <source>
        <dbReference type="ARBA" id="ARBA00023242"/>
    </source>
</evidence>
<dbReference type="Pfam" id="PF00105">
    <property type="entry name" value="zf-C4"/>
    <property type="match status" value="1"/>
</dbReference>
<dbReference type="Gene3D" id="3.30.50.10">
    <property type="entry name" value="Erythroid Transcription Factor GATA-1, subunit A"/>
    <property type="match status" value="1"/>
</dbReference>
<feature type="region of interest" description="Disordered" evidence="10">
    <location>
        <begin position="141"/>
        <end position="173"/>
    </location>
</feature>
<evidence type="ECO:0000256" key="10">
    <source>
        <dbReference type="SAM" id="MobiDB-lite"/>
    </source>
</evidence>
<feature type="domain" description="Nuclear receptor" evidence="11">
    <location>
        <begin position="65"/>
        <end position="91"/>
    </location>
</feature>
<dbReference type="GO" id="GO:0008270">
    <property type="term" value="F:zinc ion binding"/>
    <property type="evidence" value="ECO:0007669"/>
    <property type="project" value="UniProtKB-KW"/>
</dbReference>
<protein>
    <submittedName>
        <fullName evidence="12">Nuclear hormone receptor 7</fullName>
    </submittedName>
</protein>
<keyword evidence="7" id="KW-0804">Transcription</keyword>
<dbReference type="SUPFAM" id="SSF57716">
    <property type="entry name" value="Glucocorticoid receptor-like (DNA-binding domain)"/>
    <property type="match status" value="1"/>
</dbReference>
<dbReference type="PRINTS" id="PR00398">
    <property type="entry name" value="STRDHORMONER"/>
</dbReference>
<dbReference type="EMBL" id="MK976735">
    <property type="protein sequence ID" value="QHN69499.1"/>
    <property type="molecule type" value="mRNA"/>
</dbReference>
<dbReference type="InterPro" id="IPR050200">
    <property type="entry name" value="Nuclear_hormone_rcpt_NR3"/>
</dbReference>
<dbReference type="PROSITE" id="PS00031">
    <property type="entry name" value="NUCLEAR_REC_DBD_1"/>
    <property type="match status" value="1"/>
</dbReference>
<comment type="subcellular location">
    <subcellularLocation>
        <location evidence="1">Nucleus</location>
    </subcellularLocation>
</comment>
<dbReference type="GO" id="GO:0005634">
    <property type="term" value="C:nucleus"/>
    <property type="evidence" value="ECO:0007669"/>
    <property type="project" value="UniProtKB-SubCell"/>
</dbReference>
<proteinExistence type="evidence at transcript level"/>
<reference evidence="12" key="1">
    <citation type="submission" date="2019-05" db="EMBL/GenBank/DDBJ databases">
        <title>NR7 is a missing link for understanding the origin of nuclear receptor heterodimerization.</title>
        <authorList>
            <person name="Billas I.M.L."/>
            <person name="Lecroisey C."/>
            <person name="Holzer G."/>
            <person name="Markov G.V."/>
            <person name="McEwen A.G."/>
            <person name="Bourguet M."/>
            <person name="Hazemann I."/>
            <person name="Beinsteiner B."/>
            <person name="Croce J.C."/>
            <person name="Yoo S."/>
            <person name="Flores V.R."/>
            <person name="Cianferani S."/>
            <person name="Weisblat D.A."/>
            <person name="Escriva H."/>
            <person name="Schubert M."/>
            <person name="Moras D."/>
            <person name="Laudet V."/>
        </authorList>
    </citation>
    <scope>NUCLEOTIDE SEQUENCE</scope>
</reference>
<dbReference type="InterPro" id="IPR013088">
    <property type="entry name" value="Znf_NHR/GATA"/>
</dbReference>
<dbReference type="SMART" id="SM00430">
    <property type="entry name" value="HOLI"/>
    <property type="match status" value="1"/>
</dbReference>
<keyword evidence="8 12" id="KW-0675">Receptor</keyword>
<keyword evidence="2" id="KW-0479">Metal-binding</keyword>
<dbReference type="PRINTS" id="PR00047">
    <property type="entry name" value="STROIDFINGER"/>
</dbReference>
<sequence>MECYDSSQMTPTSSMSTTASPSPTMPSTPSPTLFQMQHSGGSNSAASSPSDPGGASGEHERERPCLVCGDRGTGFHYSVFSCEGCKGFFKRTVQKHLLYSCKGPSNMEGCCEINKMSRNSCQFCRFQKCLTAGMKTDVVREDRLPGGKPKYKNKKLDSESTNSNMSPSSSKGIQAQVIDNTPSFYASLTGGDVEPWRLTVRALIDAKPHLIPDATNGPPPGMIGNMGGMLNIMAPSPNEFAPPPYSIRGFTTQDLMQGGFDELYMIIKWAKSLPGFQDVCLEDKMALLKASFMDLNVLRLAYRSLDCLPMLQFTTKCKLTASECKELGFGDLIDATIEFCGTLLDVNLDVTEFCILNGLVVCFPDAPGLVEVDHVTDLQKRYLDCLQKHIATAFPNQPKRYGKILMRLPTLRKVSAKAMEKFMGLKLAGKIIAPNLVEEMMNCSI</sequence>
<organism evidence="12">
    <name type="scientific">Paracentrotus lividus</name>
    <name type="common">Common sea urchin</name>
    <dbReference type="NCBI Taxonomy" id="7656"/>
    <lineage>
        <taxon>Eukaryota</taxon>
        <taxon>Metazoa</taxon>
        <taxon>Echinodermata</taxon>
        <taxon>Eleutherozoa</taxon>
        <taxon>Echinozoa</taxon>
        <taxon>Echinoidea</taxon>
        <taxon>Euechinoidea</taxon>
        <taxon>Echinacea</taxon>
        <taxon>Camarodonta</taxon>
        <taxon>Echinidea</taxon>
        <taxon>Echinidae</taxon>
        <taxon>Paracentrotus</taxon>
    </lineage>
</organism>
<feature type="compositionally biased region" description="Low complexity" evidence="10">
    <location>
        <begin position="1"/>
        <end position="22"/>
    </location>
</feature>
<accession>A0A6B9UMJ0</accession>
<dbReference type="Gene3D" id="1.10.565.10">
    <property type="entry name" value="Retinoid X Receptor"/>
    <property type="match status" value="1"/>
</dbReference>
<dbReference type="InterPro" id="IPR001628">
    <property type="entry name" value="Znf_hrmn_rcpt"/>
</dbReference>
<dbReference type="Pfam" id="PF00104">
    <property type="entry name" value="Hormone_recep"/>
    <property type="match status" value="1"/>
</dbReference>
<feature type="region of interest" description="Disordered" evidence="10">
    <location>
        <begin position="1"/>
        <end position="61"/>
    </location>
</feature>
<name>A0A6B9UMJ0_PARLI</name>
<feature type="compositionally biased region" description="Low complexity" evidence="10">
    <location>
        <begin position="159"/>
        <end position="170"/>
    </location>
</feature>
<keyword evidence="4" id="KW-0862">Zinc</keyword>
<dbReference type="CDD" id="cd06961">
    <property type="entry name" value="NR_DBD_TR"/>
    <property type="match status" value="1"/>
</dbReference>
<evidence type="ECO:0000256" key="1">
    <source>
        <dbReference type="ARBA" id="ARBA00004123"/>
    </source>
</evidence>
<dbReference type="InterPro" id="IPR001723">
    <property type="entry name" value="Nuclear_hrmn_rcpt"/>
</dbReference>
<feature type="compositionally biased region" description="Low complexity" evidence="10">
    <location>
        <begin position="39"/>
        <end position="53"/>
    </location>
</feature>
<dbReference type="GO" id="GO:0043565">
    <property type="term" value="F:sequence-specific DNA binding"/>
    <property type="evidence" value="ECO:0007669"/>
    <property type="project" value="InterPro"/>
</dbReference>
<dbReference type="GO" id="GO:0003700">
    <property type="term" value="F:DNA-binding transcription factor activity"/>
    <property type="evidence" value="ECO:0007669"/>
    <property type="project" value="InterPro"/>
</dbReference>
<dbReference type="InterPro" id="IPR035500">
    <property type="entry name" value="NHR-like_dom_sf"/>
</dbReference>
<evidence type="ECO:0000256" key="6">
    <source>
        <dbReference type="ARBA" id="ARBA00023125"/>
    </source>
</evidence>
<evidence type="ECO:0000256" key="8">
    <source>
        <dbReference type="ARBA" id="ARBA00023170"/>
    </source>
</evidence>
<dbReference type="SUPFAM" id="SSF48508">
    <property type="entry name" value="Nuclear receptor ligand-binding domain"/>
    <property type="match status" value="1"/>
</dbReference>
<dbReference type="InterPro" id="IPR000536">
    <property type="entry name" value="Nucl_hrmn_rcpt_lig-bd"/>
</dbReference>
<evidence type="ECO:0000313" key="12">
    <source>
        <dbReference type="EMBL" id="QHN69499.1"/>
    </source>
</evidence>
<keyword evidence="6" id="KW-0238">DNA-binding</keyword>